<evidence type="ECO:0000313" key="2">
    <source>
        <dbReference type="Proteomes" id="UP001420932"/>
    </source>
</evidence>
<comment type="caution">
    <text evidence="1">The sequence shown here is derived from an EMBL/GenBank/DDBJ whole genome shotgun (WGS) entry which is preliminary data.</text>
</comment>
<reference evidence="1 2" key="1">
    <citation type="submission" date="2024-01" db="EMBL/GenBank/DDBJ databases">
        <title>Genome assemblies of Stephania.</title>
        <authorList>
            <person name="Yang L."/>
        </authorList>
    </citation>
    <scope>NUCLEOTIDE SEQUENCE [LARGE SCALE GENOMIC DNA]</scope>
    <source>
        <strain evidence="1">YNDBR</strain>
        <tissue evidence="1">Leaf</tissue>
    </source>
</reference>
<dbReference type="Proteomes" id="UP001420932">
    <property type="component" value="Unassembled WGS sequence"/>
</dbReference>
<dbReference type="AlphaFoldDB" id="A0AAP0LGA2"/>
<accession>A0AAP0LGA2</accession>
<sequence>MDVAKGLVPAIFQVLLDNLVHFGLKEGQAILANWNPNPIILALNRKNRKAADVEPILCYDEH</sequence>
<proteinExistence type="predicted"/>
<keyword evidence="2" id="KW-1185">Reference proteome</keyword>
<name>A0AAP0LGA2_9MAGN</name>
<dbReference type="EMBL" id="JBBNAF010000001">
    <property type="protein sequence ID" value="KAK9170571.1"/>
    <property type="molecule type" value="Genomic_DNA"/>
</dbReference>
<organism evidence="1 2">
    <name type="scientific">Stephania yunnanensis</name>
    <dbReference type="NCBI Taxonomy" id="152371"/>
    <lineage>
        <taxon>Eukaryota</taxon>
        <taxon>Viridiplantae</taxon>
        <taxon>Streptophyta</taxon>
        <taxon>Embryophyta</taxon>
        <taxon>Tracheophyta</taxon>
        <taxon>Spermatophyta</taxon>
        <taxon>Magnoliopsida</taxon>
        <taxon>Ranunculales</taxon>
        <taxon>Menispermaceae</taxon>
        <taxon>Menispermoideae</taxon>
        <taxon>Cissampelideae</taxon>
        <taxon>Stephania</taxon>
    </lineage>
</organism>
<protein>
    <submittedName>
        <fullName evidence="1">Uncharacterized protein</fullName>
    </submittedName>
</protein>
<gene>
    <name evidence="1" type="ORF">Syun_002711</name>
</gene>
<evidence type="ECO:0000313" key="1">
    <source>
        <dbReference type="EMBL" id="KAK9170571.1"/>
    </source>
</evidence>